<organism evidence="4 6">
    <name type="scientific">Rotaria sordida</name>
    <dbReference type="NCBI Taxonomy" id="392033"/>
    <lineage>
        <taxon>Eukaryota</taxon>
        <taxon>Metazoa</taxon>
        <taxon>Spiralia</taxon>
        <taxon>Gnathifera</taxon>
        <taxon>Rotifera</taxon>
        <taxon>Eurotatoria</taxon>
        <taxon>Bdelloidea</taxon>
        <taxon>Philodinida</taxon>
        <taxon>Philodinidae</taxon>
        <taxon>Rotaria</taxon>
    </lineage>
</organism>
<proteinExistence type="predicted"/>
<gene>
    <name evidence="5" type="ORF">FNK824_LOCUS7753</name>
    <name evidence="4" type="ORF">SEV965_LOCUS18894</name>
</gene>
<comment type="caution">
    <text evidence="4">The sequence shown here is derived from an EMBL/GenBank/DDBJ whole genome shotgun (WGS) entry which is preliminary data.</text>
</comment>
<dbReference type="PROSITE" id="PS50005">
    <property type="entry name" value="TPR"/>
    <property type="match status" value="2"/>
</dbReference>
<evidence type="ECO:0000313" key="6">
    <source>
        <dbReference type="Proteomes" id="UP000663889"/>
    </source>
</evidence>
<evidence type="ECO:0000256" key="2">
    <source>
        <dbReference type="ARBA" id="ARBA00022803"/>
    </source>
</evidence>
<evidence type="ECO:0000256" key="1">
    <source>
        <dbReference type="ARBA" id="ARBA00022737"/>
    </source>
</evidence>
<dbReference type="EMBL" id="CAJOBE010000732">
    <property type="protein sequence ID" value="CAF3679549.1"/>
    <property type="molecule type" value="Genomic_DNA"/>
</dbReference>
<dbReference type="SMART" id="SM00028">
    <property type="entry name" value="TPR"/>
    <property type="match status" value="6"/>
</dbReference>
<sequence>MGAAIKHVRRDNTKPYTYPLIWLDNLVNTSPKYINGQKLIRSSIDHLKTFENIKKCEEYIRSISQDERIIFIVGDRLAREIIPHIHELRQISSIYIYCSDKLINEKWTKKYKKIKDIGKQFNQLVDKIRVERSKRCENQVNEPLSISMFQTNTYHEQSNNTFNDHFIYSQLLIHTLLQLKPTKADKKKLIVLCKKKYNKIHNELKFIQEFHDNYSSDKALYWYTKDSFIYRMLNKALRTQNIDLLFFFRFFIHDIQHAIIKNQCTSPIRVYRSQLITKEEINLLKNSIGRLISINSFLSTTISRELAISYLNQSSSSSTNDLEQVLFEIDAKPFNNSTKSFCFIKSNSSSQQMEEVLFTLGSIFRLINIHHQSDGLWIIRLSLCQDNDQQLNKIFQSFKTNENKERINILSFGNFLRKIGKLNEAEKYFTRLLNELSDNYQIIADCYYVLGCIAMEKNIYDRSLKLHQKSLEIKLKILKENDLSIADSYNIIGRIYFKKSDYKQAFSSYYQALIITIQTNGENNLNVALCYTNLGGIYQKQENYIDALECHQKALAIRQENLSVDQPDLGISHNNIAIIYICRSQYDLALEHYNISLKILQNTLHPLHPEIAVSYCGLGLIYEQKDQLEKALSYYNKTAIIYHQVLSSIHPDVIRIEQHIQRISSKLNNNGKQLYK</sequence>
<accession>A0A814TAS0</accession>
<evidence type="ECO:0000313" key="5">
    <source>
        <dbReference type="EMBL" id="CAF3679549.1"/>
    </source>
</evidence>
<dbReference type="AlphaFoldDB" id="A0A814TAS0"/>
<protein>
    <submittedName>
        <fullName evidence="4">Uncharacterized protein</fullName>
    </submittedName>
</protein>
<dbReference type="Proteomes" id="UP000663889">
    <property type="component" value="Unassembled WGS sequence"/>
</dbReference>
<dbReference type="InterPro" id="IPR011990">
    <property type="entry name" value="TPR-like_helical_dom_sf"/>
</dbReference>
<dbReference type="Proteomes" id="UP000663874">
    <property type="component" value="Unassembled WGS sequence"/>
</dbReference>
<dbReference type="Pfam" id="PF13424">
    <property type="entry name" value="TPR_12"/>
    <property type="match status" value="2"/>
</dbReference>
<dbReference type="Gene3D" id="1.25.40.10">
    <property type="entry name" value="Tetratricopeptide repeat domain"/>
    <property type="match status" value="2"/>
</dbReference>
<dbReference type="SUPFAM" id="SSF56399">
    <property type="entry name" value="ADP-ribosylation"/>
    <property type="match status" value="1"/>
</dbReference>
<feature type="repeat" description="TPR" evidence="3">
    <location>
        <begin position="528"/>
        <end position="561"/>
    </location>
</feature>
<dbReference type="SUPFAM" id="SSF48452">
    <property type="entry name" value="TPR-like"/>
    <property type="match status" value="1"/>
</dbReference>
<evidence type="ECO:0000313" key="4">
    <source>
        <dbReference type="EMBL" id="CAF1159489.1"/>
    </source>
</evidence>
<reference evidence="4" key="1">
    <citation type="submission" date="2021-02" db="EMBL/GenBank/DDBJ databases">
        <authorList>
            <person name="Nowell W R."/>
        </authorList>
    </citation>
    <scope>NUCLEOTIDE SEQUENCE</scope>
</reference>
<keyword evidence="1" id="KW-0677">Repeat</keyword>
<dbReference type="Gene3D" id="3.90.176.10">
    <property type="entry name" value="Toxin ADP-ribosyltransferase, Chain A, domain 1"/>
    <property type="match status" value="1"/>
</dbReference>
<keyword evidence="2 3" id="KW-0802">TPR repeat</keyword>
<dbReference type="InterPro" id="IPR019734">
    <property type="entry name" value="TPR_rpt"/>
</dbReference>
<dbReference type="PANTHER" id="PTHR45641">
    <property type="entry name" value="TETRATRICOPEPTIDE REPEAT PROTEIN (AFU_ORTHOLOGUE AFUA_6G03870)"/>
    <property type="match status" value="1"/>
</dbReference>
<dbReference type="PROSITE" id="PS51996">
    <property type="entry name" value="TR_MART"/>
    <property type="match status" value="1"/>
</dbReference>
<dbReference type="PANTHER" id="PTHR45641:SF19">
    <property type="entry name" value="NEPHROCYSTIN-3"/>
    <property type="match status" value="1"/>
</dbReference>
<evidence type="ECO:0000256" key="3">
    <source>
        <dbReference type="PROSITE-ProRule" id="PRU00339"/>
    </source>
</evidence>
<feature type="repeat" description="TPR" evidence="3">
    <location>
        <begin position="486"/>
        <end position="519"/>
    </location>
</feature>
<dbReference type="EMBL" id="CAJNOU010001147">
    <property type="protein sequence ID" value="CAF1159489.1"/>
    <property type="molecule type" value="Genomic_DNA"/>
</dbReference>
<name>A0A814TAS0_9BILA</name>